<evidence type="ECO:0000256" key="1">
    <source>
        <dbReference type="ARBA" id="ARBA00022448"/>
    </source>
</evidence>
<proteinExistence type="predicted"/>
<keyword evidence="3" id="KW-0067">ATP-binding</keyword>
<dbReference type="PANTHER" id="PTHR45772">
    <property type="entry name" value="CONSERVED COMPONENT OF ABC TRANSPORTER FOR NATURAL AMINO ACIDS-RELATED"/>
    <property type="match status" value="1"/>
</dbReference>
<evidence type="ECO:0000256" key="2">
    <source>
        <dbReference type="ARBA" id="ARBA00022741"/>
    </source>
</evidence>
<keyword evidence="1" id="KW-0813">Transport</keyword>
<evidence type="ECO:0000259" key="4">
    <source>
        <dbReference type="Pfam" id="PF00005"/>
    </source>
</evidence>
<organism evidence="5">
    <name type="scientific">marine metagenome</name>
    <dbReference type="NCBI Taxonomy" id="408172"/>
    <lineage>
        <taxon>unclassified sequences</taxon>
        <taxon>metagenomes</taxon>
        <taxon>ecological metagenomes</taxon>
    </lineage>
</organism>
<feature type="domain" description="ABC transporter" evidence="4">
    <location>
        <begin position="27"/>
        <end position="106"/>
    </location>
</feature>
<dbReference type="GO" id="GO:0005886">
    <property type="term" value="C:plasma membrane"/>
    <property type="evidence" value="ECO:0007669"/>
    <property type="project" value="TreeGrafter"/>
</dbReference>
<protein>
    <recommendedName>
        <fullName evidence="4">ABC transporter domain-containing protein</fullName>
    </recommendedName>
</protein>
<dbReference type="Gene3D" id="3.40.50.300">
    <property type="entry name" value="P-loop containing nucleotide triphosphate hydrolases"/>
    <property type="match status" value="1"/>
</dbReference>
<reference evidence="5" key="1">
    <citation type="submission" date="2018-05" db="EMBL/GenBank/DDBJ databases">
        <authorList>
            <person name="Lanie J.A."/>
            <person name="Ng W.-L."/>
            <person name="Kazmierczak K.M."/>
            <person name="Andrzejewski T.M."/>
            <person name="Davidsen T.M."/>
            <person name="Wayne K.J."/>
            <person name="Tettelin H."/>
            <person name="Glass J.I."/>
            <person name="Rusch D."/>
            <person name="Podicherti R."/>
            <person name="Tsui H.-C.T."/>
            <person name="Winkler M.E."/>
        </authorList>
    </citation>
    <scope>NUCLEOTIDE SEQUENCE</scope>
</reference>
<feature type="non-terminal residue" evidence="5">
    <location>
        <position position="116"/>
    </location>
</feature>
<dbReference type="InterPro" id="IPR051120">
    <property type="entry name" value="ABC_AA/LPS_Transport"/>
</dbReference>
<dbReference type="AlphaFoldDB" id="A0A383APA1"/>
<dbReference type="InterPro" id="IPR003439">
    <property type="entry name" value="ABC_transporter-like_ATP-bd"/>
</dbReference>
<dbReference type="Pfam" id="PF00005">
    <property type="entry name" value="ABC_tran"/>
    <property type="match status" value="1"/>
</dbReference>
<name>A0A383APA1_9ZZZZ</name>
<evidence type="ECO:0000256" key="3">
    <source>
        <dbReference type="ARBA" id="ARBA00022840"/>
    </source>
</evidence>
<dbReference type="GO" id="GO:0005524">
    <property type="term" value="F:ATP binding"/>
    <property type="evidence" value="ECO:0007669"/>
    <property type="project" value="UniProtKB-KW"/>
</dbReference>
<dbReference type="EMBL" id="UINC01193696">
    <property type="protein sequence ID" value="SVE09433.1"/>
    <property type="molecule type" value="Genomic_DNA"/>
</dbReference>
<dbReference type="InterPro" id="IPR027417">
    <property type="entry name" value="P-loop_NTPase"/>
</dbReference>
<accession>A0A383APA1</accession>
<dbReference type="GO" id="GO:0016887">
    <property type="term" value="F:ATP hydrolysis activity"/>
    <property type="evidence" value="ECO:0007669"/>
    <property type="project" value="InterPro"/>
</dbReference>
<evidence type="ECO:0000313" key="5">
    <source>
        <dbReference type="EMBL" id="SVE09433.1"/>
    </source>
</evidence>
<dbReference type="PANTHER" id="PTHR45772:SF1">
    <property type="entry name" value="ABC TRANSPORTER ATP-BINDING PROTEIN"/>
    <property type="match status" value="1"/>
</dbReference>
<dbReference type="SUPFAM" id="SSF52540">
    <property type="entry name" value="P-loop containing nucleoside triphosphate hydrolases"/>
    <property type="match status" value="1"/>
</dbReference>
<gene>
    <name evidence="5" type="ORF">METZ01_LOCUS462287</name>
</gene>
<sequence>MAFERNIGDTILSVQGICLSFGGVTALDGVSFEVKQGEIRAIIGPNGAGKSSMLNCINGFYNPRGGQITFKGQTRNNMKTHEAAKQGIARTFQNIALFDGMATLDNIMTGRNLKMK</sequence>
<keyword evidence="2" id="KW-0547">Nucleotide-binding</keyword>